<dbReference type="Proteomes" id="UP000249723">
    <property type="component" value="Unassembled WGS sequence"/>
</dbReference>
<dbReference type="PANTHER" id="PTHR24161:SF85">
    <property type="entry name" value="PALMITOYLTRANSFERASE HIP14"/>
    <property type="match status" value="1"/>
</dbReference>
<dbReference type="STRING" id="289078.A0A2X0MGI2"/>
<reference evidence="16" key="1">
    <citation type="submission" date="2016-10" db="EMBL/GenBank/DDBJ databases">
        <authorList>
            <person name="Jeantristanb JTB J.-T."/>
            <person name="Ricardo R."/>
        </authorList>
    </citation>
    <scope>NUCLEOTIDE SEQUENCE [LARGE SCALE GENOMIC DNA]</scope>
</reference>
<feature type="repeat" description="ANK" evidence="11">
    <location>
        <begin position="233"/>
        <end position="265"/>
    </location>
</feature>
<feature type="repeat" description="ANK" evidence="11">
    <location>
        <begin position="165"/>
        <end position="197"/>
    </location>
</feature>
<protein>
    <recommendedName>
        <fullName evidence="12">Palmitoyltransferase</fullName>
        <ecNumber evidence="12">2.3.1.225</ecNumber>
    </recommendedName>
</protein>
<keyword evidence="8" id="KW-0564">Palmitate</keyword>
<evidence type="ECO:0000256" key="5">
    <source>
        <dbReference type="ARBA" id="ARBA00022989"/>
    </source>
</evidence>
<feature type="repeat" description="ANK" evidence="11">
    <location>
        <begin position="266"/>
        <end position="298"/>
    </location>
</feature>
<proteinExistence type="inferred from homology"/>
<feature type="compositionally biased region" description="Polar residues" evidence="13">
    <location>
        <begin position="61"/>
        <end position="74"/>
    </location>
</feature>
<dbReference type="InterPro" id="IPR002110">
    <property type="entry name" value="Ankyrin_rpt"/>
</dbReference>
<feature type="region of interest" description="Disordered" evidence="13">
    <location>
        <begin position="751"/>
        <end position="788"/>
    </location>
</feature>
<evidence type="ECO:0000256" key="3">
    <source>
        <dbReference type="ARBA" id="ARBA00022692"/>
    </source>
</evidence>
<evidence type="ECO:0000313" key="16">
    <source>
        <dbReference type="Proteomes" id="UP000249723"/>
    </source>
</evidence>
<dbReference type="PROSITE" id="PS50216">
    <property type="entry name" value="DHHC"/>
    <property type="match status" value="1"/>
</dbReference>
<dbReference type="PANTHER" id="PTHR24161">
    <property type="entry name" value="ANK_REP_REGION DOMAIN-CONTAINING PROTEIN-RELATED"/>
    <property type="match status" value="1"/>
</dbReference>
<dbReference type="SMART" id="SM00248">
    <property type="entry name" value="ANK"/>
    <property type="match status" value="5"/>
</dbReference>
<feature type="compositionally biased region" description="Low complexity" evidence="13">
    <location>
        <begin position="7"/>
        <end position="17"/>
    </location>
</feature>
<dbReference type="EMBL" id="FMWP01000012">
    <property type="protein sequence ID" value="SCZ87992.1"/>
    <property type="molecule type" value="Genomic_DNA"/>
</dbReference>
<dbReference type="InterPro" id="IPR036770">
    <property type="entry name" value="Ankyrin_rpt-contain_sf"/>
</dbReference>
<feature type="domain" description="Palmitoyltransferase DHHC" evidence="14">
    <location>
        <begin position="482"/>
        <end position="615"/>
    </location>
</feature>
<keyword evidence="6 11" id="KW-0040">ANK repeat</keyword>
<keyword evidence="4" id="KW-0677">Repeat</keyword>
<evidence type="ECO:0000256" key="8">
    <source>
        <dbReference type="ARBA" id="ARBA00023139"/>
    </source>
</evidence>
<evidence type="ECO:0000259" key="14">
    <source>
        <dbReference type="Pfam" id="PF01529"/>
    </source>
</evidence>
<dbReference type="GO" id="GO:0016020">
    <property type="term" value="C:membrane"/>
    <property type="evidence" value="ECO:0007669"/>
    <property type="project" value="UniProtKB-SubCell"/>
</dbReference>
<dbReference type="Pfam" id="PF01529">
    <property type="entry name" value="DHHC"/>
    <property type="match status" value="1"/>
</dbReference>
<organism evidence="15 16">
    <name type="scientific">Microbotryum saponariae</name>
    <dbReference type="NCBI Taxonomy" id="289078"/>
    <lineage>
        <taxon>Eukaryota</taxon>
        <taxon>Fungi</taxon>
        <taxon>Dikarya</taxon>
        <taxon>Basidiomycota</taxon>
        <taxon>Pucciniomycotina</taxon>
        <taxon>Microbotryomycetes</taxon>
        <taxon>Microbotryales</taxon>
        <taxon>Microbotryaceae</taxon>
        <taxon>Microbotryum</taxon>
    </lineage>
</organism>
<feature type="transmembrane region" description="Helical" evidence="12">
    <location>
        <begin position="580"/>
        <end position="601"/>
    </location>
</feature>
<feature type="repeat" description="ANK" evidence="11">
    <location>
        <begin position="131"/>
        <end position="163"/>
    </location>
</feature>
<dbReference type="SUPFAM" id="SSF48403">
    <property type="entry name" value="Ankyrin repeat"/>
    <property type="match status" value="1"/>
</dbReference>
<dbReference type="OrthoDB" id="6781668at2759"/>
<dbReference type="EC" id="2.3.1.225" evidence="12"/>
<comment type="catalytic activity">
    <reaction evidence="10 12">
        <text>L-cysteinyl-[protein] + hexadecanoyl-CoA = S-hexadecanoyl-L-cysteinyl-[protein] + CoA</text>
        <dbReference type="Rhea" id="RHEA:36683"/>
        <dbReference type="Rhea" id="RHEA-COMP:10131"/>
        <dbReference type="Rhea" id="RHEA-COMP:11032"/>
        <dbReference type="ChEBI" id="CHEBI:29950"/>
        <dbReference type="ChEBI" id="CHEBI:57287"/>
        <dbReference type="ChEBI" id="CHEBI:57379"/>
        <dbReference type="ChEBI" id="CHEBI:74151"/>
        <dbReference type="EC" id="2.3.1.225"/>
    </reaction>
</comment>
<evidence type="ECO:0000256" key="7">
    <source>
        <dbReference type="ARBA" id="ARBA00023136"/>
    </source>
</evidence>
<keyword evidence="12" id="KW-0808">Transferase</keyword>
<comment type="subcellular location">
    <subcellularLocation>
        <location evidence="1">Membrane</location>
        <topology evidence="1">Multi-pass membrane protein</topology>
    </subcellularLocation>
</comment>
<keyword evidence="3 12" id="KW-0812">Transmembrane</keyword>
<evidence type="ECO:0000313" key="15">
    <source>
        <dbReference type="EMBL" id="SCZ87992.1"/>
    </source>
</evidence>
<accession>A0A2X0MGI2</accession>
<keyword evidence="5 12" id="KW-1133">Transmembrane helix</keyword>
<dbReference type="GO" id="GO:0019706">
    <property type="term" value="F:protein-cysteine S-palmitoyltransferase activity"/>
    <property type="evidence" value="ECO:0007669"/>
    <property type="project" value="UniProtKB-EC"/>
</dbReference>
<feature type="transmembrane region" description="Helical" evidence="12">
    <location>
        <begin position="369"/>
        <end position="390"/>
    </location>
</feature>
<dbReference type="PROSITE" id="PS50088">
    <property type="entry name" value="ANK_REPEAT"/>
    <property type="match status" value="4"/>
</dbReference>
<evidence type="ECO:0000256" key="2">
    <source>
        <dbReference type="ARBA" id="ARBA00010104"/>
    </source>
</evidence>
<comment type="domain">
    <text evidence="12">The DHHC domain is required for palmitoyltransferase activity.</text>
</comment>
<evidence type="ECO:0000256" key="13">
    <source>
        <dbReference type="SAM" id="MobiDB-lite"/>
    </source>
</evidence>
<evidence type="ECO:0000256" key="9">
    <source>
        <dbReference type="ARBA" id="ARBA00023288"/>
    </source>
</evidence>
<gene>
    <name evidence="15" type="ORF">BZ3500_MVSOF-1268-A1-R1_CHR2-1G04117</name>
</gene>
<dbReference type="Pfam" id="PF13857">
    <property type="entry name" value="Ank_5"/>
    <property type="match status" value="1"/>
</dbReference>
<comment type="similarity">
    <text evidence="2">Belongs to the DHHC palmitoyltransferase family. AKR/ZDHHC17 subfamily.</text>
</comment>
<dbReference type="AlphaFoldDB" id="A0A2X0MGI2"/>
<dbReference type="PROSITE" id="PS50297">
    <property type="entry name" value="ANK_REP_REGION"/>
    <property type="match status" value="4"/>
</dbReference>
<keyword evidence="7 12" id="KW-0472">Membrane</keyword>
<evidence type="ECO:0000256" key="10">
    <source>
        <dbReference type="ARBA" id="ARBA00048048"/>
    </source>
</evidence>
<feature type="transmembrane region" description="Helical" evidence="12">
    <location>
        <begin position="341"/>
        <end position="363"/>
    </location>
</feature>
<feature type="transmembrane region" description="Helical" evidence="12">
    <location>
        <begin position="427"/>
        <end position="449"/>
    </location>
</feature>
<sequence>MAPPPLATKTSATTSATIVEHSATPLARTSLPSTSAHANAASGATSSPSPYPDHAPAYDRTSPTSPTAPHEPSSTSPPLPRLHYAAQMGDLTALHALLPEPNHAPSTAPTSDRAPTVTVTVTVTANDLDAVGVTALHWAAINNHVQACKFLLERGANVDAVGGDLSATPLQWAARNGHVYVVHLLLKYNADPTLLDSQSFNALHLSVHSSSALLVAYMLFTSQPIAVDSADTEGHTSLHWACYQGDAISVDLLLRAGADPRRPDGAGLTPLHWAAVKGNAACIKRLVEAGVDLSVKEHAGKTARDMAAELKSLAAFKRGLLDAGYHEDGRKQVGTLSPRNTIVAIFIVPSLAFVVILQSLVILPWWSGLLLAFGEIYGMHHIVAKVLLGVSGPHNSDRITKSPYLASIITASLLAATYIYLTRMVSLPGHAVSQLLCGIGILVCSYNFFRAITLDPGHVPFPVNDSELKETIEDLVEHGSFNGMNFCLPCLTRRPLRSKHSYMTKRCTARFDHYCPWVWNDVGSNNHRQFLMFVIALIFAISVFLKLSYHYFSTLAPPLLPDAVCNFPNWLCVSSRFDTLALVVVSWSGLQLTWTSILLVAQLWQVARQMTSLEVSNVGRHGYMGGKPGVSIAAQQGLVATRTAAASTTSSTTAAVDGEVGDEEAVTHKSTQVRKAGFLLKILGIDRFTTGQAATGLAKSGHVANPFDLGLVGNCRDFWTRGKELDVDYTRLHEIPEGGFQKAVWERRRREREEKAGLRGAGTTAMSTARAANKSGRTGYERLAMDEV</sequence>
<feature type="transmembrane region" description="Helical" evidence="12">
    <location>
        <begin position="402"/>
        <end position="421"/>
    </location>
</feature>
<feature type="region of interest" description="Disordered" evidence="13">
    <location>
        <begin position="1"/>
        <end position="81"/>
    </location>
</feature>
<feature type="compositionally biased region" description="Basic and acidic residues" evidence="13">
    <location>
        <begin position="779"/>
        <end position="788"/>
    </location>
</feature>
<keyword evidence="12" id="KW-0012">Acyltransferase</keyword>
<dbReference type="InterPro" id="IPR001594">
    <property type="entry name" value="Palmitoyltrfase_DHHC"/>
</dbReference>
<evidence type="ECO:0000256" key="6">
    <source>
        <dbReference type="ARBA" id="ARBA00023043"/>
    </source>
</evidence>
<feature type="compositionally biased region" description="Polar residues" evidence="13">
    <location>
        <begin position="30"/>
        <end position="48"/>
    </location>
</feature>
<dbReference type="Gene3D" id="1.25.40.20">
    <property type="entry name" value="Ankyrin repeat-containing domain"/>
    <property type="match status" value="2"/>
</dbReference>
<dbReference type="Pfam" id="PF12796">
    <property type="entry name" value="Ank_2"/>
    <property type="match status" value="1"/>
</dbReference>
<evidence type="ECO:0000256" key="1">
    <source>
        <dbReference type="ARBA" id="ARBA00004141"/>
    </source>
</evidence>
<evidence type="ECO:0000256" key="11">
    <source>
        <dbReference type="PROSITE-ProRule" id="PRU00023"/>
    </source>
</evidence>
<feature type="transmembrane region" description="Helical" evidence="12">
    <location>
        <begin position="530"/>
        <end position="552"/>
    </location>
</feature>
<evidence type="ECO:0000256" key="12">
    <source>
        <dbReference type="RuleBase" id="RU079119"/>
    </source>
</evidence>
<name>A0A2X0MGI2_9BASI</name>
<keyword evidence="9" id="KW-0449">Lipoprotein</keyword>
<evidence type="ECO:0000256" key="4">
    <source>
        <dbReference type="ARBA" id="ARBA00022737"/>
    </source>
</evidence>
<keyword evidence="16" id="KW-1185">Reference proteome</keyword>